<gene>
    <name evidence="2" type="ORF">EKPJFOCH_3222</name>
</gene>
<feature type="compositionally biased region" description="Basic residues" evidence="1">
    <location>
        <begin position="300"/>
        <end position="318"/>
    </location>
</feature>
<keyword evidence="3" id="KW-1185">Reference proteome</keyword>
<evidence type="ECO:0000313" key="2">
    <source>
        <dbReference type="EMBL" id="GJE56714.1"/>
    </source>
</evidence>
<evidence type="ECO:0000256" key="1">
    <source>
        <dbReference type="SAM" id="MobiDB-lite"/>
    </source>
</evidence>
<dbReference type="Proteomes" id="UP001055101">
    <property type="component" value="Unassembled WGS sequence"/>
</dbReference>
<reference evidence="2" key="1">
    <citation type="journal article" date="2021" name="Front. Microbiol.">
        <title>Comprehensive Comparative Genomics and Phenotyping of Methylobacterium Species.</title>
        <authorList>
            <person name="Alessa O."/>
            <person name="Ogura Y."/>
            <person name="Fujitani Y."/>
            <person name="Takami H."/>
            <person name="Hayashi T."/>
            <person name="Sahin N."/>
            <person name="Tani A."/>
        </authorList>
    </citation>
    <scope>NUCLEOTIDE SEQUENCE</scope>
    <source>
        <strain evidence="2">DSM 23674</strain>
    </source>
</reference>
<proteinExistence type="predicted"/>
<organism evidence="2 3">
    <name type="scientific">Methylobacterium thuringiense</name>
    <dbReference type="NCBI Taxonomy" id="1003091"/>
    <lineage>
        <taxon>Bacteria</taxon>
        <taxon>Pseudomonadati</taxon>
        <taxon>Pseudomonadota</taxon>
        <taxon>Alphaproteobacteria</taxon>
        <taxon>Hyphomicrobiales</taxon>
        <taxon>Methylobacteriaceae</taxon>
        <taxon>Methylobacterium</taxon>
    </lineage>
</organism>
<feature type="region of interest" description="Disordered" evidence="1">
    <location>
        <begin position="281"/>
        <end position="322"/>
    </location>
</feature>
<dbReference type="EMBL" id="BPRA01000015">
    <property type="protein sequence ID" value="GJE56714.1"/>
    <property type="molecule type" value="Genomic_DNA"/>
</dbReference>
<accession>A0ABQ4TN28</accession>
<protein>
    <submittedName>
        <fullName evidence="2">Uncharacterized protein</fullName>
    </submittedName>
</protein>
<reference evidence="2" key="2">
    <citation type="submission" date="2021-08" db="EMBL/GenBank/DDBJ databases">
        <authorList>
            <person name="Tani A."/>
            <person name="Ola A."/>
            <person name="Ogura Y."/>
            <person name="Katsura K."/>
            <person name="Hayashi T."/>
        </authorList>
    </citation>
    <scope>NUCLEOTIDE SEQUENCE</scope>
    <source>
        <strain evidence="2">DSM 23674</strain>
    </source>
</reference>
<feature type="compositionally biased region" description="Basic and acidic residues" evidence="1">
    <location>
        <begin position="1"/>
        <end position="12"/>
    </location>
</feature>
<evidence type="ECO:0000313" key="3">
    <source>
        <dbReference type="Proteomes" id="UP001055101"/>
    </source>
</evidence>
<feature type="compositionally biased region" description="Basic residues" evidence="1">
    <location>
        <begin position="18"/>
        <end position="27"/>
    </location>
</feature>
<name>A0ABQ4TN28_9HYPH</name>
<comment type="caution">
    <text evidence="2">The sequence shown here is derived from an EMBL/GenBank/DDBJ whole genome shotgun (WGS) entry which is preliminary data.</text>
</comment>
<feature type="region of interest" description="Disordered" evidence="1">
    <location>
        <begin position="1"/>
        <end position="49"/>
    </location>
</feature>
<feature type="region of interest" description="Disordered" evidence="1">
    <location>
        <begin position="192"/>
        <end position="214"/>
    </location>
</feature>
<sequence>MRARVGDREAAKAIRFGQQRKRQRHVQPPRMRSAGRDAGFGLGRRKRPAGPRIERRAVWIARDRPALSFQLGHPRRDRPARAEARIGQPARDQLVQDRAVEAEMLGLPASGPLIGQPEPSEILLDRGDQFGARAARIDVFDAQQATAARPRRDFSIEEGGIGVAEMQAAVRARGEAEDRPGHGSVVRWRHSCGPGVQAMPGVEQIGPSSRRRQTWQPSLHSAQDGSLSGRTVWAEVGLWGADGASDPITTVASTRAAMASAIGPSRPEESVSGDEVATMARCPPDGSRLSTGHIVENRRRPSGRRRAGSGRSGQSRRHGASEGDRIAWAVSVLDPGEVEQRPGRFRNVLVGLGLGAERLDQRMARVDLQHR</sequence>